<dbReference type="PANTHER" id="PTHR34580">
    <property type="match status" value="1"/>
</dbReference>
<keyword evidence="4" id="KW-1185">Reference proteome</keyword>
<protein>
    <submittedName>
        <fullName evidence="3">Alkaline phosphatase</fullName>
    </submittedName>
</protein>
<sequence>MKKAERINDMILFLADKNSFNLKELMNRYTISKSTALRDVQSLEEIGLPIYSELGRYGKYQLLDTRIIAPGLFTEGEIYALYFALLTLKSYRSTPFKMEISTLELKYNQVLPAKLQQELLVMNKIISLEQINHSNTSLFLKDIVQGILRETVFTICYMKNQKQQSMTVQFVQLSSKFGQWYAKIWNLETRKIRVIRCDKIQELTETDIFEPRLLEELLKETTTFYQKDSFISFSIEVDEKGKDIFSKEHYPSMTIESYHENYLIKGQYHADEEDFITDYLLQFGQSVLQIEPLHLQKKISKRAIAIADYWQQL</sequence>
<dbReference type="PANTHER" id="PTHR34580:SF9">
    <property type="entry name" value="SLL5097 PROTEIN"/>
    <property type="match status" value="1"/>
</dbReference>
<dbReference type="InterPro" id="IPR013196">
    <property type="entry name" value="HTH_11"/>
</dbReference>
<accession>A0A0U2XKI0</accession>
<dbReference type="KEGG" id="erx:ATZ35_11705"/>
<dbReference type="RefSeq" id="WP_208927411.1">
    <property type="nucleotide sequence ID" value="NZ_CP013655.1"/>
</dbReference>
<dbReference type="EMBL" id="CP013655">
    <property type="protein sequence ID" value="ALS37789.1"/>
    <property type="molecule type" value="Genomic_DNA"/>
</dbReference>
<feature type="domain" description="Helix-turn-helix type 11" evidence="1">
    <location>
        <begin position="6"/>
        <end position="56"/>
    </location>
</feature>
<dbReference type="InterPro" id="IPR036390">
    <property type="entry name" value="WH_DNA-bd_sf"/>
</dbReference>
<dbReference type="AlphaFoldDB" id="A0A0U2XKI0"/>
<name>A0A0U2XKI0_9ENTE</name>
<organism evidence="3 4">
    <name type="scientific">Enterococcus rotai</name>
    <dbReference type="NCBI Taxonomy" id="118060"/>
    <lineage>
        <taxon>Bacteria</taxon>
        <taxon>Bacillati</taxon>
        <taxon>Bacillota</taxon>
        <taxon>Bacilli</taxon>
        <taxon>Lactobacillales</taxon>
        <taxon>Enterococcaceae</taxon>
        <taxon>Enterococcus</taxon>
    </lineage>
</organism>
<dbReference type="Proteomes" id="UP000067523">
    <property type="component" value="Chromosome"/>
</dbReference>
<evidence type="ECO:0000313" key="3">
    <source>
        <dbReference type="EMBL" id="ALS37789.1"/>
    </source>
</evidence>
<proteinExistence type="predicted"/>
<evidence type="ECO:0000259" key="1">
    <source>
        <dbReference type="Pfam" id="PF08279"/>
    </source>
</evidence>
<dbReference type="Pfam" id="PF08279">
    <property type="entry name" value="HTH_11"/>
    <property type="match status" value="1"/>
</dbReference>
<dbReference type="InterPro" id="IPR026881">
    <property type="entry name" value="WYL_dom"/>
</dbReference>
<feature type="domain" description="WYL" evidence="2">
    <location>
        <begin position="140"/>
        <end position="204"/>
    </location>
</feature>
<evidence type="ECO:0000259" key="2">
    <source>
        <dbReference type="Pfam" id="PF13280"/>
    </source>
</evidence>
<dbReference type="Pfam" id="PF13280">
    <property type="entry name" value="WYL"/>
    <property type="match status" value="1"/>
</dbReference>
<gene>
    <name evidence="3" type="ORF">ATZ35_11705</name>
</gene>
<dbReference type="InterPro" id="IPR051534">
    <property type="entry name" value="CBASS_pafABC_assoc_protein"/>
</dbReference>
<evidence type="ECO:0000313" key="4">
    <source>
        <dbReference type="Proteomes" id="UP000067523"/>
    </source>
</evidence>
<dbReference type="STRING" id="118060.ATZ35_11705"/>
<dbReference type="SUPFAM" id="SSF46785">
    <property type="entry name" value="Winged helix' DNA-binding domain"/>
    <property type="match status" value="1"/>
</dbReference>
<reference evidence="4" key="1">
    <citation type="submission" date="2015-12" db="EMBL/GenBank/DDBJ databases">
        <authorList>
            <person name="Lauer A."/>
            <person name="Humrighouse B."/>
            <person name="Loparev V."/>
            <person name="Shewmaker P.L."/>
            <person name="Whitney A.M."/>
            <person name="McLaughlin R.W."/>
        </authorList>
    </citation>
    <scope>NUCLEOTIDE SEQUENCE [LARGE SCALE GENOMIC DNA]</scope>
    <source>
        <strain evidence="4">LMG 26678</strain>
    </source>
</reference>